<dbReference type="Gene3D" id="3.50.50.60">
    <property type="entry name" value="FAD/NAD(P)-binding domain"/>
    <property type="match status" value="1"/>
</dbReference>
<evidence type="ECO:0000256" key="2">
    <source>
        <dbReference type="SAM" id="MobiDB-lite"/>
    </source>
</evidence>
<dbReference type="Gene3D" id="3.30.9.10">
    <property type="entry name" value="D-Amino Acid Oxidase, subunit A, domain 2"/>
    <property type="match status" value="1"/>
</dbReference>
<dbReference type="RefSeq" id="WP_379900742.1">
    <property type="nucleotide sequence ID" value="NZ_JBHRTR010000027.1"/>
</dbReference>
<dbReference type="EC" id="1.-.-.-" evidence="4"/>
<dbReference type="GO" id="GO:0016491">
    <property type="term" value="F:oxidoreductase activity"/>
    <property type="evidence" value="ECO:0007669"/>
    <property type="project" value="UniProtKB-KW"/>
</dbReference>
<evidence type="ECO:0000313" key="5">
    <source>
        <dbReference type="Proteomes" id="UP001595528"/>
    </source>
</evidence>
<dbReference type="Proteomes" id="UP001595528">
    <property type="component" value="Unassembled WGS sequence"/>
</dbReference>
<protein>
    <submittedName>
        <fullName evidence="4">NAD(P)/FAD-dependent oxidoreductase</fullName>
        <ecNumber evidence="4">1.-.-.-</ecNumber>
    </submittedName>
</protein>
<feature type="region of interest" description="Disordered" evidence="2">
    <location>
        <begin position="1"/>
        <end position="31"/>
    </location>
</feature>
<dbReference type="SUPFAM" id="SSF51905">
    <property type="entry name" value="FAD/NAD(P)-binding domain"/>
    <property type="match status" value="1"/>
</dbReference>
<evidence type="ECO:0000313" key="4">
    <source>
        <dbReference type="EMBL" id="MFC3228024.1"/>
    </source>
</evidence>
<comment type="caution">
    <text evidence="4">The sequence shown here is derived from an EMBL/GenBank/DDBJ whole genome shotgun (WGS) entry which is preliminary data.</text>
</comment>
<reference evidence="5" key="1">
    <citation type="journal article" date="2019" name="Int. J. Syst. Evol. Microbiol.">
        <title>The Global Catalogue of Microorganisms (GCM) 10K type strain sequencing project: providing services to taxonomists for standard genome sequencing and annotation.</title>
        <authorList>
            <consortium name="The Broad Institute Genomics Platform"/>
            <consortium name="The Broad Institute Genome Sequencing Center for Infectious Disease"/>
            <person name="Wu L."/>
            <person name="Ma J."/>
        </authorList>
    </citation>
    <scope>NUCLEOTIDE SEQUENCE [LARGE SCALE GENOMIC DNA]</scope>
    <source>
        <strain evidence="5">KCTC 42964</strain>
    </source>
</reference>
<keyword evidence="1 4" id="KW-0560">Oxidoreductase</keyword>
<feature type="domain" description="FAD dependent oxidoreductase" evidence="3">
    <location>
        <begin position="52"/>
        <end position="402"/>
    </location>
</feature>
<dbReference type="PANTHER" id="PTHR13847">
    <property type="entry name" value="SARCOSINE DEHYDROGENASE-RELATED"/>
    <property type="match status" value="1"/>
</dbReference>
<organism evidence="4 5">
    <name type="scientific">Marinibaculum pumilum</name>
    <dbReference type="NCBI Taxonomy" id="1766165"/>
    <lineage>
        <taxon>Bacteria</taxon>
        <taxon>Pseudomonadati</taxon>
        <taxon>Pseudomonadota</taxon>
        <taxon>Alphaproteobacteria</taxon>
        <taxon>Rhodospirillales</taxon>
        <taxon>Rhodospirillaceae</taxon>
        <taxon>Marinibaculum</taxon>
    </lineage>
</organism>
<keyword evidence="5" id="KW-1185">Reference proteome</keyword>
<evidence type="ECO:0000256" key="1">
    <source>
        <dbReference type="ARBA" id="ARBA00023002"/>
    </source>
</evidence>
<accession>A0ABV7L0S3</accession>
<dbReference type="InterPro" id="IPR006076">
    <property type="entry name" value="FAD-dep_OxRdtase"/>
</dbReference>
<dbReference type="InterPro" id="IPR036188">
    <property type="entry name" value="FAD/NAD-bd_sf"/>
</dbReference>
<dbReference type="EMBL" id="JBHRTR010000027">
    <property type="protein sequence ID" value="MFC3228024.1"/>
    <property type="molecule type" value="Genomic_DNA"/>
</dbReference>
<dbReference type="Pfam" id="PF01266">
    <property type="entry name" value="DAO"/>
    <property type="match status" value="1"/>
</dbReference>
<proteinExistence type="predicted"/>
<name>A0ABV7L0S3_9PROT</name>
<gene>
    <name evidence="4" type="ORF">ACFOGJ_12325</name>
</gene>
<sequence length="448" mass="47761">MSNTTPISAPPDAAPAADGAGGGNPGHAPSWYAASARDRRLRPPLEGEVEADACIIGAGFTGISAALELAERGFRVVVLEAERIGFGASGRNGGQIVNGYSRDLDTIAGRYGPEKAAALAAMSLEGGRIIRDRIARYRIDCDLRDGGFFAAFTARQMRELDAVRTTWQAYGHDGLEMVSRAEVGRYVASDRYAGGMIDRHGGHIHPLNLVLGQAAAAEGLGAAIHERSRAVRVEGGAAPAVHTAAGRVRCRDVLVCGNAYLGSLLPEIGRHMMPVSSHVMATEPLGEARAKALLPADFCVEDANYVLDYYRRTADHRLLYGGGIGYGGRDPSDIVGLLRPNMLKTFPGLADVRIDYAWSGNFALTFSRIPHVGRLPDGVWFSHGDSGHGVTTTHLLGRILAEAVAGESARYAVWSALPNMPFPGGRAFRVPLTVLGAWWFGLRDRLGI</sequence>
<evidence type="ECO:0000259" key="3">
    <source>
        <dbReference type="Pfam" id="PF01266"/>
    </source>
</evidence>
<dbReference type="PANTHER" id="PTHR13847:SF281">
    <property type="entry name" value="FAD DEPENDENT OXIDOREDUCTASE DOMAIN-CONTAINING PROTEIN"/>
    <property type="match status" value="1"/>
</dbReference>